<name>A0A0A9H8D7_ARUDO</name>
<reference evidence="1" key="2">
    <citation type="journal article" date="2015" name="Data Brief">
        <title>Shoot transcriptome of the giant reed, Arundo donax.</title>
        <authorList>
            <person name="Barrero R.A."/>
            <person name="Guerrero F.D."/>
            <person name="Moolhuijzen P."/>
            <person name="Goolsby J.A."/>
            <person name="Tidwell J."/>
            <person name="Bellgard S.E."/>
            <person name="Bellgard M.I."/>
        </authorList>
    </citation>
    <scope>NUCLEOTIDE SEQUENCE</scope>
    <source>
        <tissue evidence="1">Shoot tissue taken approximately 20 cm above the soil surface</tissue>
    </source>
</reference>
<protein>
    <submittedName>
        <fullName evidence="1">Uncharacterized protein</fullName>
    </submittedName>
</protein>
<dbReference type="EMBL" id="GBRH01164874">
    <property type="protein sequence ID" value="JAE33022.1"/>
    <property type="molecule type" value="Transcribed_RNA"/>
</dbReference>
<proteinExistence type="predicted"/>
<sequence length="43" mass="4845">MLCDILSVNVLQPDIAIILSRCCRVDNDDGHENLQRVYNVSKA</sequence>
<evidence type="ECO:0000313" key="1">
    <source>
        <dbReference type="EMBL" id="JAE33022.1"/>
    </source>
</evidence>
<reference evidence="1" key="1">
    <citation type="submission" date="2014-09" db="EMBL/GenBank/DDBJ databases">
        <authorList>
            <person name="Magalhaes I.L.F."/>
            <person name="Oliveira U."/>
            <person name="Santos F.R."/>
            <person name="Vidigal T.H.D.A."/>
            <person name="Brescovit A.D."/>
            <person name="Santos A.J."/>
        </authorList>
    </citation>
    <scope>NUCLEOTIDE SEQUENCE</scope>
    <source>
        <tissue evidence="1">Shoot tissue taken approximately 20 cm above the soil surface</tissue>
    </source>
</reference>
<organism evidence="1">
    <name type="scientific">Arundo donax</name>
    <name type="common">Giant reed</name>
    <name type="synonym">Donax arundinaceus</name>
    <dbReference type="NCBI Taxonomy" id="35708"/>
    <lineage>
        <taxon>Eukaryota</taxon>
        <taxon>Viridiplantae</taxon>
        <taxon>Streptophyta</taxon>
        <taxon>Embryophyta</taxon>
        <taxon>Tracheophyta</taxon>
        <taxon>Spermatophyta</taxon>
        <taxon>Magnoliopsida</taxon>
        <taxon>Liliopsida</taxon>
        <taxon>Poales</taxon>
        <taxon>Poaceae</taxon>
        <taxon>PACMAD clade</taxon>
        <taxon>Arundinoideae</taxon>
        <taxon>Arundineae</taxon>
        <taxon>Arundo</taxon>
    </lineage>
</organism>
<dbReference type="AlphaFoldDB" id="A0A0A9H8D7"/>
<accession>A0A0A9H8D7</accession>